<evidence type="ECO:0000313" key="2">
    <source>
        <dbReference type="EMBL" id="KAK6782036.1"/>
    </source>
</evidence>
<comment type="caution">
    <text evidence="2">The sequence shown here is derived from an EMBL/GenBank/DDBJ whole genome shotgun (WGS) entry which is preliminary data.</text>
</comment>
<dbReference type="AlphaFoldDB" id="A0AAN8Y7Z6"/>
<sequence>MTSYDNWFCHRESLEGSDNTEVNNQKQAIVRGDDMRGMIHDAFGGYTEFIDSGINERGEMEPNVQENTDHPSKKQPQPEMDKFE</sequence>
<dbReference type="EMBL" id="JBANQN010000008">
    <property type="protein sequence ID" value="KAK6782036.1"/>
    <property type="molecule type" value="Genomic_DNA"/>
</dbReference>
<protein>
    <submittedName>
        <fullName evidence="2">Uncharacterized protein</fullName>
    </submittedName>
</protein>
<evidence type="ECO:0000256" key="1">
    <source>
        <dbReference type="SAM" id="MobiDB-lite"/>
    </source>
</evidence>
<organism evidence="2 3">
    <name type="scientific">Solanum bulbocastanum</name>
    <name type="common">Wild potato</name>
    <dbReference type="NCBI Taxonomy" id="147425"/>
    <lineage>
        <taxon>Eukaryota</taxon>
        <taxon>Viridiplantae</taxon>
        <taxon>Streptophyta</taxon>
        <taxon>Embryophyta</taxon>
        <taxon>Tracheophyta</taxon>
        <taxon>Spermatophyta</taxon>
        <taxon>Magnoliopsida</taxon>
        <taxon>eudicotyledons</taxon>
        <taxon>Gunneridae</taxon>
        <taxon>Pentapetalae</taxon>
        <taxon>asterids</taxon>
        <taxon>lamiids</taxon>
        <taxon>Solanales</taxon>
        <taxon>Solanaceae</taxon>
        <taxon>Solanoideae</taxon>
        <taxon>Solaneae</taxon>
        <taxon>Solanum</taxon>
    </lineage>
</organism>
<evidence type="ECO:0000313" key="3">
    <source>
        <dbReference type="Proteomes" id="UP001371456"/>
    </source>
</evidence>
<accession>A0AAN8Y7Z6</accession>
<dbReference type="Proteomes" id="UP001371456">
    <property type="component" value="Unassembled WGS sequence"/>
</dbReference>
<proteinExistence type="predicted"/>
<feature type="region of interest" description="Disordered" evidence="1">
    <location>
        <begin position="54"/>
        <end position="84"/>
    </location>
</feature>
<keyword evidence="3" id="KW-1185">Reference proteome</keyword>
<gene>
    <name evidence="2" type="ORF">RDI58_019832</name>
</gene>
<name>A0AAN8Y7Z6_SOLBU</name>
<reference evidence="2 3" key="1">
    <citation type="submission" date="2024-02" db="EMBL/GenBank/DDBJ databases">
        <title>de novo genome assembly of Solanum bulbocastanum strain 11H21.</title>
        <authorList>
            <person name="Hosaka A.J."/>
        </authorList>
    </citation>
    <scope>NUCLEOTIDE SEQUENCE [LARGE SCALE GENOMIC DNA]</scope>
    <source>
        <tissue evidence="2">Young leaves</tissue>
    </source>
</reference>